<organism evidence="3 4">
    <name type="scientific">Helianthus annuus</name>
    <name type="common">Common sunflower</name>
    <dbReference type="NCBI Taxonomy" id="4232"/>
    <lineage>
        <taxon>Eukaryota</taxon>
        <taxon>Viridiplantae</taxon>
        <taxon>Streptophyta</taxon>
        <taxon>Embryophyta</taxon>
        <taxon>Tracheophyta</taxon>
        <taxon>Spermatophyta</taxon>
        <taxon>Magnoliopsida</taxon>
        <taxon>eudicotyledons</taxon>
        <taxon>Gunneridae</taxon>
        <taxon>Pentapetalae</taxon>
        <taxon>asterids</taxon>
        <taxon>campanulids</taxon>
        <taxon>Asterales</taxon>
        <taxon>Asteraceae</taxon>
        <taxon>Asteroideae</taxon>
        <taxon>Heliantheae alliance</taxon>
        <taxon>Heliantheae</taxon>
        <taxon>Helianthus</taxon>
    </lineage>
</organism>
<keyword evidence="1" id="KW-1133">Transmembrane helix</keyword>
<evidence type="ECO:0000256" key="1">
    <source>
        <dbReference type="SAM" id="Phobius"/>
    </source>
</evidence>
<keyword evidence="1" id="KW-0472">Membrane</keyword>
<dbReference type="EMBL" id="MNCJ02000326">
    <property type="protein sequence ID" value="KAF5784091.1"/>
    <property type="molecule type" value="Genomic_DNA"/>
</dbReference>
<gene>
    <name evidence="3" type="ORF">HannXRQ_Chr11g0350601</name>
    <name evidence="2" type="ORF">HanXRQr2_Chr11g0515521</name>
</gene>
<evidence type="ECO:0000313" key="3">
    <source>
        <dbReference type="EMBL" id="OTG09226.1"/>
    </source>
</evidence>
<accession>A0A251TF55</accession>
<dbReference type="EMBL" id="CM007900">
    <property type="protein sequence ID" value="OTG09226.1"/>
    <property type="molecule type" value="Genomic_DNA"/>
</dbReference>
<evidence type="ECO:0000313" key="4">
    <source>
        <dbReference type="Proteomes" id="UP000215914"/>
    </source>
</evidence>
<sequence>MNGCIGADATTTFRVHVRISSPGFGAFLAYLCYERVVVVLMLMASILSTLANLL</sequence>
<evidence type="ECO:0000313" key="2">
    <source>
        <dbReference type="EMBL" id="KAF5784091.1"/>
    </source>
</evidence>
<name>A0A251TF55_HELAN</name>
<dbReference type="InParanoid" id="A0A251TF55"/>
<dbReference type="AlphaFoldDB" id="A0A251TF55"/>
<protein>
    <submittedName>
        <fullName evidence="3">Uncharacterized protein</fullName>
    </submittedName>
</protein>
<reference evidence="2 4" key="1">
    <citation type="journal article" date="2017" name="Nature">
        <title>The sunflower genome provides insights into oil metabolism, flowering and Asterid evolution.</title>
        <authorList>
            <person name="Badouin H."/>
            <person name="Gouzy J."/>
            <person name="Grassa C.J."/>
            <person name="Murat F."/>
            <person name="Staton S.E."/>
            <person name="Cottret L."/>
            <person name="Lelandais-Briere C."/>
            <person name="Owens G.L."/>
            <person name="Carrere S."/>
            <person name="Mayjonade B."/>
            <person name="Legrand L."/>
            <person name="Gill N."/>
            <person name="Kane N.C."/>
            <person name="Bowers J.E."/>
            <person name="Hubner S."/>
            <person name="Bellec A."/>
            <person name="Berard A."/>
            <person name="Berges H."/>
            <person name="Blanchet N."/>
            <person name="Boniface M.C."/>
            <person name="Brunel D."/>
            <person name="Catrice O."/>
            <person name="Chaidir N."/>
            <person name="Claudel C."/>
            <person name="Donnadieu C."/>
            <person name="Faraut T."/>
            <person name="Fievet G."/>
            <person name="Helmstetter N."/>
            <person name="King M."/>
            <person name="Knapp S.J."/>
            <person name="Lai Z."/>
            <person name="Le Paslier M.C."/>
            <person name="Lippi Y."/>
            <person name="Lorenzon L."/>
            <person name="Mandel J.R."/>
            <person name="Marage G."/>
            <person name="Marchand G."/>
            <person name="Marquand E."/>
            <person name="Bret-Mestries E."/>
            <person name="Morien E."/>
            <person name="Nambeesan S."/>
            <person name="Nguyen T."/>
            <person name="Pegot-Espagnet P."/>
            <person name="Pouilly N."/>
            <person name="Raftis F."/>
            <person name="Sallet E."/>
            <person name="Schiex T."/>
            <person name="Thomas J."/>
            <person name="Vandecasteele C."/>
            <person name="Vares D."/>
            <person name="Vear F."/>
            <person name="Vautrin S."/>
            <person name="Crespi M."/>
            <person name="Mangin B."/>
            <person name="Burke J.M."/>
            <person name="Salse J."/>
            <person name="Munos S."/>
            <person name="Vincourt P."/>
            <person name="Rieseberg L.H."/>
            <person name="Langlade N.B."/>
        </authorList>
    </citation>
    <scope>NUCLEOTIDE SEQUENCE [LARGE SCALE GENOMIC DNA]</scope>
    <source>
        <strain evidence="4">cv. SF193</strain>
        <tissue evidence="2">Leaves</tissue>
    </source>
</reference>
<reference evidence="2" key="3">
    <citation type="submission" date="2020-06" db="EMBL/GenBank/DDBJ databases">
        <title>Helianthus annuus Genome sequencing and assembly Release 2.</title>
        <authorList>
            <person name="Gouzy J."/>
            <person name="Langlade N."/>
            <person name="Munos S."/>
        </authorList>
    </citation>
    <scope>NUCLEOTIDE SEQUENCE</scope>
    <source>
        <tissue evidence="2">Leaves</tissue>
    </source>
</reference>
<keyword evidence="1" id="KW-0812">Transmembrane</keyword>
<proteinExistence type="predicted"/>
<dbReference type="Proteomes" id="UP000215914">
    <property type="component" value="Chromosome 11"/>
</dbReference>
<keyword evidence="4" id="KW-1185">Reference proteome</keyword>
<dbReference type="Gramene" id="mRNA:HanXRQr2_Chr11g0515521">
    <property type="protein sequence ID" value="mRNA:HanXRQr2_Chr11g0515521"/>
    <property type="gene ID" value="HanXRQr2_Chr11g0515521"/>
</dbReference>
<reference evidence="3" key="2">
    <citation type="submission" date="2017-02" db="EMBL/GenBank/DDBJ databases">
        <title>Sunflower complete genome.</title>
        <authorList>
            <person name="Langlade N."/>
            <person name="Munos S."/>
        </authorList>
    </citation>
    <scope>NUCLEOTIDE SEQUENCE [LARGE SCALE GENOMIC DNA]</scope>
    <source>
        <tissue evidence="3">Leaves</tissue>
    </source>
</reference>
<feature type="transmembrane region" description="Helical" evidence="1">
    <location>
        <begin position="27"/>
        <end position="53"/>
    </location>
</feature>